<evidence type="ECO:0000256" key="1">
    <source>
        <dbReference type="SAM" id="MobiDB-lite"/>
    </source>
</evidence>
<protein>
    <recommendedName>
        <fullName evidence="4">Integral membrane protein</fullName>
    </recommendedName>
</protein>
<feature type="compositionally biased region" description="Basic and acidic residues" evidence="1">
    <location>
        <begin position="158"/>
        <end position="172"/>
    </location>
</feature>
<reference evidence="2 3" key="1">
    <citation type="submission" date="2024-03" db="EMBL/GenBank/DDBJ databases">
        <title>A high-quality draft genome sequence of Diaporthe vaccinii, a causative agent of upright dieback and viscid rot disease in cranberry plants.</title>
        <authorList>
            <person name="Sarrasin M."/>
            <person name="Lang B.F."/>
            <person name="Burger G."/>
        </authorList>
    </citation>
    <scope>NUCLEOTIDE SEQUENCE [LARGE SCALE GENOMIC DNA]</scope>
    <source>
        <strain evidence="2 3">IS7</strain>
    </source>
</reference>
<evidence type="ECO:0000313" key="3">
    <source>
        <dbReference type="Proteomes" id="UP001600888"/>
    </source>
</evidence>
<organism evidence="2 3">
    <name type="scientific">Diaporthe vaccinii</name>
    <dbReference type="NCBI Taxonomy" id="105482"/>
    <lineage>
        <taxon>Eukaryota</taxon>
        <taxon>Fungi</taxon>
        <taxon>Dikarya</taxon>
        <taxon>Ascomycota</taxon>
        <taxon>Pezizomycotina</taxon>
        <taxon>Sordariomycetes</taxon>
        <taxon>Sordariomycetidae</taxon>
        <taxon>Diaporthales</taxon>
        <taxon>Diaporthaceae</taxon>
        <taxon>Diaporthe</taxon>
        <taxon>Diaporthe eres species complex</taxon>
    </lineage>
</organism>
<accession>A0ABR4E3Z1</accession>
<sequence>MIIGFPIWITWGCVYQSISEDNMKQLNVTWIWFWFNIEFDVAFTIGCLVSFRALYTDKGASAKRAKLRERQKQAVEYTPSEYTPSKPTVGGSKCSGLRVKTQALQNVLLTTFQEWEDTTSMDDEVLILPSKFAGIRTVYFDGWSGPYNSAHTGADSARTLEAKEPSREAHVC</sequence>
<proteinExistence type="predicted"/>
<dbReference type="Proteomes" id="UP001600888">
    <property type="component" value="Unassembled WGS sequence"/>
</dbReference>
<evidence type="ECO:0008006" key="4">
    <source>
        <dbReference type="Google" id="ProtNLM"/>
    </source>
</evidence>
<comment type="caution">
    <text evidence="2">The sequence shown here is derived from an EMBL/GenBank/DDBJ whole genome shotgun (WGS) entry which is preliminary data.</text>
</comment>
<keyword evidence="3" id="KW-1185">Reference proteome</keyword>
<gene>
    <name evidence="2" type="ORF">FJTKL_00158</name>
</gene>
<name>A0ABR4E3Z1_9PEZI</name>
<dbReference type="EMBL" id="JBAWTH010000103">
    <property type="protein sequence ID" value="KAL2277143.1"/>
    <property type="molecule type" value="Genomic_DNA"/>
</dbReference>
<feature type="region of interest" description="Disordered" evidence="1">
    <location>
        <begin position="152"/>
        <end position="172"/>
    </location>
</feature>
<evidence type="ECO:0000313" key="2">
    <source>
        <dbReference type="EMBL" id="KAL2277143.1"/>
    </source>
</evidence>